<keyword evidence="3" id="KW-0378">Hydrolase</keyword>
<dbReference type="Gene3D" id="3.40.350.10">
    <property type="entry name" value="Creatinase/prolidase N-terminal domain"/>
    <property type="match status" value="1"/>
</dbReference>
<dbReference type="InterPro" id="IPR036005">
    <property type="entry name" value="Creatinase/aminopeptidase-like"/>
</dbReference>
<keyword evidence="3" id="KW-0645">Protease</keyword>
<dbReference type="Pfam" id="PF00557">
    <property type="entry name" value="Peptidase_M24"/>
    <property type="match status" value="1"/>
</dbReference>
<protein>
    <submittedName>
        <fullName evidence="3">Aminopeptidase P family protein</fullName>
    </submittedName>
</protein>
<proteinExistence type="predicted"/>
<dbReference type="InterPro" id="IPR029149">
    <property type="entry name" value="Creatin/AminoP/Spt16_N"/>
</dbReference>
<dbReference type="Pfam" id="PF01321">
    <property type="entry name" value="Creatinase_N"/>
    <property type="match status" value="1"/>
</dbReference>
<dbReference type="SUPFAM" id="SSF53092">
    <property type="entry name" value="Creatinase/prolidase N-terminal domain"/>
    <property type="match status" value="1"/>
</dbReference>
<sequence>MLNRDKIAAVAADMRARGVDVFIIGTSTDLEYVSGLAMHDCERFKALFVKADGGTFCLVPHIYLQEFQSGMPDTTPLYVWEDHDWFYSALARAFEEQGIPAGAKVAVNDSVRAVDAIEVAGRQKVELVNGWHYLDAMRSHKDADEAAAMLRAGQIADEALTALLPFIRPGRTERELKRRLLDLFEEKGAQGISFTPIVARGANAAMAHYNKEDGIVGDHDTVLFDFGCRYKGYCSDMTRTLFVGEATEEERTLYEIVRRAQAAGEAAVRPGVTSQEVDRAARRVIEEAGYGAYFNNRLGHGIGLAVHETPYIMEGNEQVLEPGMTFSIEPGIYIPGKIGIRIENIVLVTDEGCRPLNVFPREIVNVLDFE</sequence>
<dbReference type="PANTHER" id="PTHR46112">
    <property type="entry name" value="AMINOPEPTIDASE"/>
    <property type="match status" value="1"/>
</dbReference>
<dbReference type="GO" id="GO:0004177">
    <property type="term" value="F:aminopeptidase activity"/>
    <property type="evidence" value="ECO:0007669"/>
    <property type="project" value="UniProtKB-KW"/>
</dbReference>
<dbReference type="Proteomes" id="UP000671879">
    <property type="component" value="Chromosome"/>
</dbReference>
<dbReference type="SUPFAM" id="SSF55920">
    <property type="entry name" value="Creatinase/aminopeptidase"/>
    <property type="match status" value="1"/>
</dbReference>
<accession>A0A9Q7AGT3</accession>
<keyword evidence="3" id="KW-0031">Aminopeptidase</keyword>
<keyword evidence="4" id="KW-1185">Reference proteome</keyword>
<dbReference type="InterPro" id="IPR050659">
    <property type="entry name" value="Peptidase_M24B"/>
</dbReference>
<evidence type="ECO:0000259" key="2">
    <source>
        <dbReference type="Pfam" id="PF01321"/>
    </source>
</evidence>
<feature type="domain" description="Peptidase M24" evidence="1">
    <location>
        <begin position="148"/>
        <end position="350"/>
    </location>
</feature>
<dbReference type="AlphaFoldDB" id="A0A9Q7AGT3"/>
<evidence type="ECO:0000313" key="3">
    <source>
        <dbReference type="EMBL" id="QTX33749.1"/>
    </source>
</evidence>
<dbReference type="PANTHER" id="PTHR46112:SF3">
    <property type="entry name" value="AMINOPEPTIDASE YPDF"/>
    <property type="match status" value="1"/>
</dbReference>
<dbReference type="Gene3D" id="3.90.230.10">
    <property type="entry name" value="Creatinase/methionine aminopeptidase superfamily"/>
    <property type="match status" value="1"/>
</dbReference>
<reference evidence="4" key="1">
    <citation type="submission" date="2021-04" db="EMBL/GenBank/DDBJ databases">
        <title>A novel Synergistetes isolate from a pyrite-forming mixed culture.</title>
        <authorList>
            <person name="Bunk B."/>
            <person name="Sproer C."/>
            <person name="Spring S."/>
            <person name="Pester M."/>
        </authorList>
    </citation>
    <scope>NUCLEOTIDE SEQUENCE [LARGE SCALE GENOMIC DNA]</scope>
    <source>
        <strain evidence="4">J.5.4.2-T.3.5.2</strain>
    </source>
</reference>
<dbReference type="EMBL" id="CP072943">
    <property type="protein sequence ID" value="QTX33749.1"/>
    <property type="molecule type" value="Genomic_DNA"/>
</dbReference>
<dbReference type="InterPro" id="IPR000994">
    <property type="entry name" value="Pept_M24"/>
</dbReference>
<dbReference type="KEGG" id="aram:KAR29_08505"/>
<gene>
    <name evidence="3" type="ORF">KAR29_08505</name>
</gene>
<evidence type="ECO:0000259" key="1">
    <source>
        <dbReference type="Pfam" id="PF00557"/>
    </source>
</evidence>
<name>A0A9Q7AGT3_9BACT</name>
<dbReference type="InterPro" id="IPR000587">
    <property type="entry name" value="Creatinase_N"/>
</dbReference>
<feature type="domain" description="Creatinase N-terminal" evidence="2">
    <location>
        <begin position="7"/>
        <end position="138"/>
    </location>
</feature>
<evidence type="ECO:0000313" key="4">
    <source>
        <dbReference type="Proteomes" id="UP000671879"/>
    </source>
</evidence>
<organism evidence="3 4">
    <name type="scientific">Aminithiophilus ramosus</name>
    <dbReference type="NCBI Taxonomy" id="3029084"/>
    <lineage>
        <taxon>Bacteria</taxon>
        <taxon>Thermotogati</taxon>
        <taxon>Synergistota</taxon>
        <taxon>Synergistia</taxon>
        <taxon>Synergistales</taxon>
        <taxon>Aminithiophilaceae</taxon>
        <taxon>Aminithiophilus</taxon>
    </lineage>
</organism>
<dbReference type="CDD" id="cd01092">
    <property type="entry name" value="APP-like"/>
    <property type="match status" value="1"/>
</dbReference>